<sequence length="134" mass="14050">MNAQVLALLCLALVGAAGIAACCTATPDGSLPTAVTFRGEVVHTGGDPDELVVRYYPNSTEPSDYTVTFEMRRGGTTEEAVAGRLYTNISAERPIELPAAAAEPGVPVTVSIAIYDRWGRNVHTSTTTLTPGEP</sequence>
<dbReference type="AlphaFoldDB" id="A0A7K4HN42"/>
<dbReference type="RefSeq" id="WP_176788347.1">
    <property type="nucleotide sequence ID" value="NZ_JABXWR010000001.1"/>
</dbReference>
<evidence type="ECO:0000313" key="1">
    <source>
        <dbReference type="EMBL" id="NVO66674.1"/>
    </source>
</evidence>
<dbReference type="Proteomes" id="UP000570823">
    <property type="component" value="Unassembled WGS sequence"/>
</dbReference>
<reference evidence="1 2" key="1">
    <citation type="submission" date="2020-06" db="EMBL/GenBank/DDBJ databases">
        <title>Methanofollis fontis sp. nov., a methanogen isolated from marine sediments near a cold seep at Four-Way Closure Ridge offshore southwestern Taiwan.</title>
        <authorList>
            <person name="Chen S.-C."/>
            <person name="Teng N.-H."/>
            <person name="Lin Y.-S."/>
            <person name="Lai M.-C."/>
            <person name="Chen H.-H."/>
            <person name="Wang C.-C."/>
        </authorList>
    </citation>
    <scope>NUCLEOTIDE SEQUENCE [LARGE SCALE GENOMIC DNA]</scope>
    <source>
        <strain evidence="1 2">DSM 2702</strain>
    </source>
</reference>
<dbReference type="EMBL" id="JABXWR010000001">
    <property type="protein sequence ID" value="NVO66674.1"/>
    <property type="molecule type" value="Genomic_DNA"/>
</dbReference>
<protein>
    <submittedName>
        <fullName evidence="1">Uncharacterized protein</fullName>
    </submittedName>
</protein>
<evidence type="ECO:0000313" key="2">
    <source>
        <dbReference type="Proteomes" id="UP000570823"/>
    </source>
</evidence>
<proteinExistence type="predicted"/>
<comment type="caution">
    <text evidence="1">The sequence shown here is derived from an EMBL/GenBank/DDBJ whole genome shotgun (WGS) entry which is preliminary data.</text>
</comment>
<organism evidence="1 2">
    <name type="scientific">Methanofollis tationis</name>
    <dbReference type="NCBI Taxonomy" id="81417"/>
    <lineage>
        <taxon>Archaea</taxon>
        <taxon>Methanobacteriati</taxon>
        <taxon>Methanobacteriota</taxon>
        <taxon>Stenosarchaea group</taxon>
        <taxon>Methanomicrobia</taxon>
        <taxon>Methanomicrobiales</taxon>
        <taxon>Methanomicrobiaceae</taxon>
        <taxon>Methanofollis</taxon>
    </lineage>
</organism>
<accession>A0A7K4HN42</accession>
<gene>
    <name evidence="1" type="ORF">HWN36_04975</name>
</gene>
<dbReference type="OrthoDB" id="107348at2157"/>
<name>A0A7K4HN42_9EURY</name>
<keyword evidence="2" id="KW-1185">Reference proteome</keyword>